<dbReference type="GO" id="GO:0009253">
    <property type="term" value="P:peptidoglycan catabolic process"/>
    <property type="evidence" value="ECO:0007669"/>
    <property type="project" value="TreeGrafter"/>
</dbReference>
<feature type="transmembrane region" description="Helical" evidence="2">
    <location>
        <begin position="12"/>
        <end position="32"/>
    </location>
</feature>
<dbReference type="InterPro" id="IPR031304">
    <property type="entry name" value="SLT_2"/>
</dbReference>
<gene>
    <name evidence="4" type="ORF">A7J15_02070</name>
</gene>
<dbReference type="SUPFAM" id="SSF53955">
    <property type="entry name" value="Lysozyme-like"/>
    <property type="match status" value="1"/>
</dbReference>
<evidence type="ECO:0000313" key="4">
    <source>
        <dbReference type="EMBL" id="OCG75399.1"/>
    </source>
</evidence>
<evidence type="ECO:0000256" key="1">
    <source>
        <dbReference type="SAM" id="MobiDB-lite"/>
    </source>
</evidence>
<dbReference type="Pfam" id="PF13406">
    <property type="entry name" value="SLT_2"/>
    <property type="match status" value="1"/>
</dbReference>
<keyword evidence="5" id="KW-1185">Reference proteome</keyword>
<dbReference type="InterPro" id="IPR023346">
    <property type="entry name" value="Lysozyme-like_dom_sf"/>
</dbReference>
<dbReference type="STRING" id="904291.A7J15_02070"/>
<organism evidence="4 5">
    <name type="scientific">Microbacterium sediminis</name>
    <dbReference type="NCBI Taxonomy" id="904291"/>
    <lineage>
        <taxon>Bacteria</taxon>
        <taxon>Bacillati</taxon>
        <taxon>Actinomycetota</taxon>
        <taxon>Actinomycetes</taxon>
        <taxon>Micrococcales</taxon>
        <taxon>Microbacteriaceae</taxon>
        <taxon>Microbacterium</taxon>
    </lineage>
</organism>
<accession>A0A1B9NFL9</accession>
<proteinExistence type="predicted"/>
<sequence>MVAVGSKRGYGVVAGVIVLVGAAAAWGVFAVVDALDDFRPSEAWQGVPEGEQPPAPTSATPAAPLVGADGSIDAEWLGNVSAVTGIPDRALTAYVSADLRARAEGCAVGWNTLAGIGWVESRHGSIFGSRIADDGFARPDIIGIPLDGTDDTLAIPDTDGGALDGDAVWDRAVGPMQFIPETWSRWAIDANGDGIASPHSIDDVAATAAAYLCRLDGSLEQPDQWIRAIRSYNDTLDYQLQVADAAVGYAAAAG</sequence>
<dbReference type="InterPro" id="IPR043426">
    <property type="entry name" value="MltB-like"/>
</dbReference>
<dbReference type="CDD" id="cd13399">
    <property type="entry name" value="Slt35-like"/>
    <property type="match status" value="1"/>
</dbReference>
<feature type="domain" description="Transglycosylase SLT" evidence="3">
    <location>
        <begin position="169"/>
        <end position="231"/>
    </location>
</feature>
<dbReference type="Gene3D" id="1.10.530.10">
    <property type="match status" value="1"/>
</dbReference>
<comment type="caution">
    <text evidence="4">The sequence shown here is derived from an EMBL/GenBank/DDBJ whole genome shotgun (WGS) entry which is preliminary data.</text>
</comment>
<protein>
    <recommendedName>
        <fullName evidence="3">Transglycosylase SLT domain-containing protein</fullName>
    </recommendedName>
</protein>
<evidence type="ECO:0000313" key="5">
    <source>
        <dbReference type="Proteomes" id="UP000093355"/>
    </source>
</evidence>
<feature type="region of interest" description="Disordered" evidence="1">
    <location>
        <begin position="43"/>
        <end position="63"/>
    </location>
</feature>
<dbReference type="Proteomes" id="UP000093355">
    <property type="component" value="Unassembled WGS sequence"/>
</dbReference>
<dbReference type="EMBL" id="LXMD01000013">
    <property type="protein sequence ID" value="OCG75399.1"/>
    <property type="molecule type" value="Genomic_DNA"/>
</dbReference>
<keyword evidence="2" id="KW-1133">Transmembrane helix</keyword>
<keyword evidence="2" id="KW-0472">Membrane</keyword>
<keyword evidence="2" id="KW-0812">Transmembrane</keyword>
<dbReference type="PANTHER" id="PTHR30163:SF8">
    <property type="entry name" value="LYTIC MUREIN TRANSGLYCOSYLASE"/>
    <property type="match status" value="1"/>
</dbReference>
<dbReference type="PANTHER" id="PTHR30163">
    <property type="entry name" value="MEMBRANE-BOUND LYTIC MUREIN TRANSGLYCOSYLASE B"/>
    <property type="match status" value="1"/>
</dbReference>
<name>A0A1B9NFL9_9MICO</name>
<dbReference type="AlphaFoldDB" id="A0A1B9NFL9"/>
<reference evidence="4 5" key="1">
    <citation type="submission" date="2016-05" db="EMBL/GenBank/DDBJ databases">
        <authorList>
            <person name="Lavstsen T."/>
            <person name="Jespersen J.S."/>
        </authorList>
    </citation>
    <scope>NUCLEOTIDE SEQUENCE [LARGE SCALE GENOMIC DNA]</scope>
    <source>
        <strain evidence="4 5">YLB-01</strain>
    </source>
</reference>
<evidence type="ECO:0000259" key="3">
    <source>
        <dbReference type="Pfam" id="PF13406"/>
    </source>
</evidence>
<dbReference type="GO" id="GO:0008933">
    <property type="term" value="F:peptidoglycan lytic transglycosylase activity"/>
    <property type="evidence" value="ECO:0007669"/>
    <property type="project" value="TreeGrafter"/>
</dbReference>
<evidence type="ECO:0000256" key="2">
    <source>
        <dbReference type="SAM" id="Phobius"/>
    </source>
</evidence>